<comment type="subunit">
    <text evidence="6">Homodimer.</text>
</comment>
<reference evidence="13 15" key="1">
    <citation type="journal article" date="2014" name="BMC Genomics">
        <title>Oil accumulation mechanisms of the oleaginous microalga Chlorella protothecoides revealed through its genome, transcriptomes, and proteomes.</title>
        <authorList>
            <person name="Gao C."/>
            <person name="Wang Y."/>
            <person name="Shen Y."/>
            <person name="Yan D."/>
            <person name="He X."/>
            <person name="Dai J."/>
            <person name="Wu Q."/>
        </authorList>
    </citation>
    <scope>NUCLEOTIDE SEQUENCE [LARGE SCALE GENOMIC DNA]</scope>
    <source>
        <strain evidence="13 15">0710</strain>
    </source>
</reference>
<dbReference type="AlphaFoldDB" id="A0A087SD07"/>
<dbReference type="InterPro" id="IPR004639">
    <property type="entry name" value="4pyrrol_synth_GluAld_NH2Trfase"/>
</dbReference>
<dbReference type="GO" id="GO:0030170">
    <property type="term" value="F:pyridoxal phosphate binding"/>
    <property type="evidence" value="ECO:0007669"/>
    <property type="project" value="InterPro"/>
</dbReference>
<feature type="region of interest" description="Disordered" evidence="11">
    <location>
        <begin position="18"/>
        <end position="66"/>
    </location>
</feature>
<evidence type="ECO:0000256" key="5">
    <source>
        <dbReference type="ARBA" id="ARBA00008981"/>
    </source>
</evidence>
<dbReference type="NCBIfam" id="NF000818">
    <property type="entry name" value="PRK00062.1"/>
    <property type="match status" value="1"/>
</dbReference>
<reference evidence="14" key="4">
    <citation type="submission" date="2018-11" db="EMBL/GenBank/DDBJ databases">
        <title>Characterization of plant carbon substrate utilization by Auxenochlorella protothecoides.</title>
        <authorList>
            <person name="Vogler B.W."/>
            <person name="Starkenburg S.R."/>
            <person name="Sudasinghe N."/>
            <person name="Schambach J.Y."/>
            <person name="Rollin J.A."/>
            <person name="Pattathil S."/>
            <person name="Barry A.N."/>
        </authorList>
    </citation>
    <scope>NUCLEOTIDE SEQUENCE [LARGE SCALE GENOMIC DNA]</scope>
    <source>
        <strain evidence="14">UTEX 25</strain>
    </source>
</reference>
<dbReference type="GO" id="GO:0006782">
    <property type="term" value="P:protoporphyrinogen IX biosynthetic process"/>
    <property type="evidence" value="ECO:0007669"/>
    <property type="project" value="UniProtKB-UniPathway"/>
</dbReference>
<evidence type="ECO:0000256" key="9">
    <source>
        <dbReference type="ARBA" id="ARBA00023235"/>
    </source>
</evidence>
<keyword evidence="8" id="KW-0663">Pyridoxal phosphate</keyword>
<dbReference type="KEGG" id="apro:F751_2870"/>
<dbReference type="InterPro" id="IPR015424">
    <property type="entry name" value="PyrdxlP-dep_Trfase"/>
</dbReference>
<evidence type="ECO:0000256" key="2">
    <source>
        <dbReference type="ARBA" id="ARBA00001933"/>
    </source>
</evidence>
<reference evidence="14" key="3">
    <citation type="submission" date="2018-10" db="EMBL/GenBank/DDBJ databases">
        <authorList>
            <person name="Hovde B."/>
            <person name="Zhang X."/>
        </authorList>
    </citation>
    <scope>NUCLEOTIDE SEQUENCE [LARGE SCALE GENOMIC DNA]</scope>
    <source>
        <strain evidence="14">UTEX 25</strain>
    </source>
</reference>
<dbReference type="SUPFAM" id="SSF51735">
    <property type="entry name" value="NAD(P)-binding Rossmann-fold domains"/>
    <property type="match status" value="1"/>
</dbReference>
<proteinExistence type="inferred from homology"/>
<feature type="domain" description="NAD(P)-binding" evidence="12">
    <location>
        <begin position="124"/>
        <end position="222"/>
    </location>
</feature>
<evidence type="ECO:0000256" key="11">
    <source>
        <dbReference type="SAM" id="MobiDB-lite"/>
    </source>
</evidence>
<evidence type="ECO:0000259" key="12">
    <source>
        <dbReference type="Pfam" id="PF13460"/>
    </source>
</evidence>
<evidence type="ECO:0000256" key="6">
    <source>
        <dbReference type="ARBA" id="ARBA00011738"/>
    </source>
</evidence>
<dbReference type="EMBL" id="QOKY01000215">
    <property type="protein sequence ID" value="RMZ52079.1"/>
    <property type="molecule type" value="Genomic_DNA"/>
</dbReference>
<dbReference type="InterPro" id="IPR005814">
    <property type="entry name" value="Aminotrans_3"/>
</dbReference>
<dbReference type="Gene3D" id="3.40.640.10">
    <property type="entry name" value="Type I PLP-dependent aspartate aminotransferase-like (Major domain)"/>
    <property type="match status" value="1"/>
</dbReference>
<dbReference type="FunFam" id="3.40.640.10:FF:000021">
    <property type="entry name" value="Glutamate-1-semialdehyde 2,1-aminomutase"/>
    <property type="match status" value="1"/>
</dbReference>
<dbReference type="Gene3D" id="3.40.50.720">
    <property type="entry name" value="NAD(P)-binding Rossmann-like Domain"/>
    <property type="match status" value="2"/>
</dbReference>
<dbReference type="CDD" id="cd00610">
    <property type="entry name" value="OAT_like"/>
    <property type="match status" value="1"/>
</dbReference>
<dbReference type="Pfam" id="PF00202">
    <property type="entry name" value="Aminotran_3"/>
    <property type="match status" value="1"/>
</dbReference>
<reference evidence="16" key="2">
    <citation type="journal article" date="2018" name="Algal Res.">
        <title>Characterization of plant carbon substrate utilization by Auxenochlorella protothecoides.</title>
        <authorList>
            <person name="Vogler B.W."/>
            <person name="Starkenburg S.R."/>
            <person name="Sudasinghe N."/>
            <person name="Schambach J.Y."/>
            <person name="Rollin J.A."/>
            <person name="Pattathil S."/>
            <person name="Barry A.N."/>
        </authorList>
    </citation>
    <scope>NUCLEOTIDE SEQUENCE [LARGE SCALE GENOMIC DNA]</scope>
    <source>
        <strain evidence="16">UTEX 25</strain>
    </source>
</reference>
<dbReference type="OrthoDB" id="425114at2759"/>
<comment type="catalytic activity">
    <reaction evidence="1">
        <text>(S)-4-amino-5-oxopentanoate = 5-aminolevulinate</text>
        <dbReference type="Rhea" id="RHEA:14265"/>
        <dbReference type="ChEBI" id="CHEBI:57501"/>
        <dbReference type="ChEBI" id="CHEBI:356416"/>
        <dbReference type="EC" id="5.4.3.8"/>
    </reaction>
</comment>
<dbReference type="InterPro" id="IPR015422">
    <property type="entry name" value="PyrdxlP-dep_Trfase_small"/>
</dbReference>
<dbReference type="GeneID" id="23614261"/>
<sequence>MSLTIPASLSYHATHRRPAVPFNGRKNVGARKSCGIPAQHREGGPQTPGEGVGDGNEGRPAESFNIDDLNPISIGRKSREVFDDVWAQLQRISSPTKRGDLPGRYLRPEFETPGAKGTKVLVTGVTGRVGRVLLRKLLLRGYTVTALVRQRGGEERQTLPPSVRLVTGDIGNYEDCREAVKDVDKVICCATARTSIVSDLERVDVEGVSNIVRAWQDSQNQRARLKHRLSRFAKLELVHFKKPYIGDDWKVQAAPERSTSAGGTGLSRVMRTAGPKDVADMEINEEGVMTFSGAVYTLYNGVRLTGRPAPSVRTGLHLTDGFIIRARGDGQIYTLTIATEAGEEYTAEWVPPPSYKSVRVALASFKPALESLNVSDITSISIGYNASDQTERSSGRSEFSCSIDWIKCMPGGLEPDFILVSCSGATKGLDETARERVIAAKRRGERALRASGLGYTIVRPGALVEETGGYKALVFDQGTRISQIIKDAKTIIPGGVNSPVRAFKSVGGDPIVFDRVKGAYCWDVDGNKYIDYIGSWGPAIVGAAHDEVTAALHAQLDKGTSFGAPCELENVLARMVVDRVPSVEMVRFVNSGTEACLSVVRLMRAYTKREKILKFVGCYHGHADQFLVQAGSGVITLGLADSPGVMASTAAATLTAPYNDLEAVKAIFEANKGEIAGVILEPVVGNAGYIEPTQEFLEGLREVTKQEGALLCFDEVMTGFRIAHGCAQAHFGVTPDVTTLGKIIGGGLPVGAYGGRRDIMELVAPSGPMYQAGTLSGNPLAMVAGIKTLEILDRPGVYEQLDRVTKRLVEGLLKAARDTGHDMCGGSINGMFGFFFAKGPVHNFEDAKASDTAKFAKFHRGMLERGVYLAPSQFEAGFTSLAHTDEDIDATIAAARDVLQHL</sequence>
<evidence type="ECO:0000313" key="13">
    <source>
        <dbReference type="EMBL" id="KFM23611.1"/>
    </source>
</evidence>
<evidence type="ECO:0000256" key="7">
    <source>
        <dbReference type="ARBA" id="ARBA00012143"/>
    </source>
</evidence>
<dbReference type="UniPathway" id="UPA00251">
    <property type="reaction ID" value="UER00317"/>
</dbReference>
<protein>
    <recommendedName>
        <fullName evidence="7">glutamate-1-semialdehyde 2,1-aminomutase</fullName>
        <ecNumber evidence="7">5.4.3.8</ecNumber>
    </recommendedName>
</protein>
<keyword evidence="9" id="KW-0413">Isomerase</keyword>
<dbReference type="Pfam" id="PF13460">
    <property type="entry name" value="NAD_binding_10"/>
    <property type="match status" value="2"/>
</dbReference>
<feature type="domain" description="NAD(P)-binding" evidence="12">
    <location>
        <begin position="417"/>
        <end position="473"/>
    </location>
</feature>
<comment type="pathway">
    <text evidence="4">Porphyrin-containing compound metabolism; chlorophyll biosynthesis.</text>
</comment>
<dbReference type="FunFam" id="3.90.1150.10:FF:000012">
    <property type="entry name" value="Glutamate-1-semialdehyde 2,1-aminomutase"/>
    <property type="match status" value="1"/>
</dbReference>
<evidence type="ECO:0000256" key="1">
    <source>
        <dbReference type="ARBA" id="ARBA00001579"/>
    </source>
</evidence>
<name>A0A087SD07_AUXPR</name>
<dbReference type="Proteomes" id="UP000279271">
    <property type="component" value="Unassembled WGS sequence"/>
</dbReference>
<evidence type="ECO:0000313" key="14">
    <source>
        <dbReference type="EMBL" id="RMZ52079.1"/>
    </source>
</evidence>
<dbReference type="EMBL" id="KL662095">
    <property type="protein sequence ID" value="KFM23611.1"/>
    <property type="molecule type" value="Genomic_DNA"/>
</dbReference>
<dbReference type="InterPro" id="IPR036291">
    <property type="entry name" value="NAD(P)-bd_dom_sf"/>
</dbReference>
<evidence type="ECO:0000256" key="4">
    <source>
        <dbReference type="ARBA" id="ARBA00005173"/>
    </source>
</evidence>
<evidence type="ECO:0000256" key="3">
    <source>
        <dbReference type="ARBA" id="ARBA00004819"/>
    </source>
</evidence>
<comment type="pathway">
    <text evidence="3">Porphyrin-containing compound metabolism; protoporphyrin-IX biosynthesis; 5-aminolevulinate from L-glutamyl-tRNA(Glu): step 2/2.</text>
</comment>
<dbReference type="HAMAP" id="MF_00375">
    <property type="entry name" value="HemL_aminotrans_3"/>
    <property type="match status" value="1"/>
</dbReference>
<dbReference type="InterPro" id="IPR015421">
    <property type="entry name" value="PyrdxlP-dep_Trfase_major"/>
</dbReference>
<evidence type="ECO:0000256" key="8">
    <source>
        <dbReference type="ARBA" id="ARBA00022898"/>
    </source>
</evidence>
<dbReference type="GO" id="GO:0008483">
    <property type="term" value="F:transaminase activity"/>
    <property type="evidence" value="ECO:0007669"/>
    <property type="project" value="InterPro"/>
</dbReference>
<dbReference type="RefSeq" id="XP_011396485.1">
    <property type="nucleotide sequence ID" value="XM_011398183.1"/>
</dbReference>
<dbReference type="SUPFAM" id="SSF53383">
    <property type="entry name" value="PLP-dependent transferases"/>
    <property type="match status" value="1"/>
</dbReference>
<dbReference type="PANTHER" id="PTHR43713">
    <property type="entry name" value="GLUTAMATE-1-SEMIALDEHYDE 2,1-AMINOMUTASE"/>
    <property type="match status" value="1"/>
</dbReference>
<organism evidence="13 15">
    <name type="scientific">Auxenochlorella protothecoides</name>
    <name type="common">Green microalga</name>
    <name type="synonym">Chlorella protothecoides</name>
    <dbReference type="NCBI Taxonomy" id="3075"/>
    <lineage>
        <taxon>Eukaryota</taxon>
        <taxon>Viridiplantae</taxon>
        <taxon>Chlorophyta</taxon>
        <taxon>core chlorophytes</taxon>
        <taxon>Trebouxiophyceae</taxon>
        <taxon>Chlorellales</taxon>
        <taxon>Chlorellaceae</taxon>
        <taxon>Auxenochlorella</taxon>
    </lineage>
</organism>
<gene>
    <name evidence="14" type="ORF">APUTEX25_001273</name>
    <name evidence="13" type="ORF">F751_2870</name>
</gene>
<comment type="similarity">
    <text evidence="5">Belongs to the class-III pyridoxal-phosphate-dependent aminotransferase family. HemL subfamily.</text>
</comment>
<keyword evidence="15" id="KW-1185">Reference proteome</keyword>
<dbReference type="Gene3D" id="3.90.1150.10">
    <property type="entry name" value="Aspartate Aminotransferase, domain 1"/>
    <property type="match status" value="1"/>
</dbReference>
<dbReference type="NCBIfam" id="TIGR00713">
    <property type="entry name" value="hemL"/>
    <property type="match status" value="1"/>
</dbReference>
<keyword evidence="10" id="KW-0627">Porphyrin biosynthesis</keyword>
<dbReference type="STRING" id="3075.A0A087SD07"/>
<evidence type="ECO:0000256" key="10">
    <source>
        <dbReference type="ARBA" id="ARBA00023244"/>
    </source>
</evidence>
<evidence type="ECO:0000313" key="16">
    <source>
        <dbReference type="Proteomes" id="UP000279271"/>
    </source>
</evidence>
<dbReference type="GO" id="GO:0042286">
    <property type="term" value="F:glutamate-1-semialdehyde 2,1-aminomutase activity"/>
    <property type="evidence" value="ECO:0007669"/>
    <property type="project" value="UniProtKB-EC"/>
</dbReference>
<accession>A0A087SD07</accession>
<dbReference type="eggNOG" id="KOG1401">
    <property type="taxonomic scope" value="Eukaryota"/>
</dbReference>
<dbReference type="Proteomes" id="UP000028924">
    <property type="component" value="Unassembled WGS sequence"/>
</dbReference>
<dbReference type="EC" id="5.4.3.8" evidence="7"/>
<comment type="cofactor">
    <cofactor evidence="2">
        <name>pyridoxal 5'-phosphate</name>
        <dbReference type="ChEBI" id="CHEBI:597326"/>
    </cofactor>
</comment>
<evidence type="ECO:0000313" key="15">
    <source>
        <dbReference type="Proteomes" id="UP000028924"/>
    </source>
</evidence>
<dbReference type="InterPro" id="IPR049704">
    <property type="entry name" value="Aminotrans_3_PPA_site"/>
</dbReference>
<dbReference type="InterPro" id="IPR016040">
    <property type="entry name" value="NAD(P)-bd_dom"/>
</dbReference>
<dbReference type="PANTHER" id="PTHR43713:SF3">
    <property type="entry name" value="GLUTAMATE-1-SEMIALDEHYDE 2,1-AMINOMUTASE 1, CHLOROPLASTIC-RELATED"/>
    <property type="match status" value="1"/>
</dbReference>
<dbReference type="PROSITE" id="PS00600">
    <property type="entry name" value="AA_TRANSFER_CLASS_3"/>
    <property type="match status" value="1"/>
</dbReference>
<dbReference type="eggNOG" id="KOG1203">
    <property type="taxonomic scope" value="Eukaryota"/>
</dbReference>